<reference evidence="1" key="1">
    <citation type="submission" date="2022-01" db="EMBL/GenBank/DDBJ databases">
        <authorList>
            <person name="King R."/>
        </authorList>
    </citation>
    <scope>NUCLEOTIDE SEQUENCE</scope>
</reference>
<sequence length="545" mass="63041">MSGCEDNASEHTYCSLIERRKSLKNDCSNIKRKRSSIESLEDVWKKIKEQIEQSEITNGSDILEHMNLIHTLKVNKKQESMRKKIYSYLSNLLLQATSVNNRPCESSNIQHDTINERNDCMNSLITHSEVTNETFCNENNPVEIIDLSIPNSYISQAENVNMLFPTTPANSNFVSFKTDMLSNQYYVTNSNQSSTKYIVLDINNLSPDLFLTQEANLKLSNLEFPLTEEPSVPHAIEEMDNLNKQINYNNDSEQIFADDTQRIQSIERPSTLFHTAEEPDNSNNQAIISYQNHNVHIINEEAVNSSQELPIIQGTTTFFQTIKEKNDTDFKKESDKPLILSSQIIPNMNLKPTSTSTMEVLNIVNNQMNSNLSKREEDFVNNTKKFLNILQVPSNVLKDITRIKMNQKCGRLPLSLMQEYYNQKIDNMVYNASLNLQTWNELSTGIKELNILSKETWSYMHRSLEEAKDNDPIDEAMIFKQIEEEVISHLDPSDLEEFDLKLMFQSNFQKLQRFTRPKCPKSSLISQEESQDDPDVLRHLYWNDL</sequence>
<dbReference type="EMBL" id="OU900099">
    <property type="protein sequence ID" value="CAG9863391.1"/>
    <property type="molecule type" value="Genomic_DNA"/>
</dbReference>
<dbReference type="AlphaFoldDB" id="A0A9N9TWT8"/>
<organism evidence="1 2">
    <name type="scientific">Phyllotreta striolata</name>
    <name type="common">Striped flea beetle</name>
    <name type="synonym">Crioceris striolata</name>
    <dbReference type="NCBI Taxonomy" id="444603"/>
    <lineage>
        <taxon>Eukaryota</taxon>
        <taxon>Metazoa</taxon>
        <taxon>Ecdysozoa</taxon>
        <taxon>Arthropoda</taxon>
        <taxon>Hexapoda</taxon>
        <taxon>Insecta</taxon>
        <taxon>Pterygota</taxon>
        <taxon>Neoptera</taxon>
        <taxon>Endopterygota</taxon>
        <taxon>Coleoptera</taxon>
        <taxon>Polyphaga</taxon>
        <taxon>Cucujiformia</taxon>
        <taxon>Chrysomeloidea</taxon>
        <taxon>Chrysomelidae</taxon>
        <taxon>Galerucinae</taxon>
        <taxon>Alticini</taxon>
        <taxon>Phyllotreta</taxon>
    </lineage>
</organism>
<evidence type="ECO:0000313" key="1">
    <source>
        <dbReference type="EMBL" id="CAG9863391.1"/>
    </source>
</evidence>
<evidence type="ECO:0000313" key="2">
    <source>
        <dbReference type="Proteomes" id="UP001153712"/>
    </source>
</evidence>
<accession>A0A9N9TWT8</accession>
<name>A0A9N9TWT8_PHYSR</name>
<keyword evidence="2" id="KW-1185">Reference proteome</keyword>
<proteinExistence type="predicted"/>
<dbReference type="Proteomes" id="UP001153712">
    <property type="component" value="Chromosome 6"/>
</dbReference>
<protein>
    <submittedName>
        <fullName evidence="1">Uncharacterized protein</fullName>
    </submittedName>
</protein>
<gene>
    <name evidence="1" type="ORF">PHYEVI_LOCUS9682</name>
</gene>